<dbReference type="Proteomes" id="UP000006753">
    <property type="component" value="Unassembled WGS sequence"/>
</dbReference>
<feature type="region of interest" description="Disordered" evidence="2">
    <location>
        <begin position="93"/>
        <end position="131"/>
    </location>
</feature>
<reference evidence="4 5" key="1">
    <citation type="journal article" date="2012" name="BMC Genomics">
        <title>Sequencing the genome of Marssonina brunnea reveals fungus-poplar co-evolution.</title>
        <authorList>
            <person name="Zhu S."/>
            <person name="Cao Y.-Z."/>
            <person name="Jiang C."/>
            <person name="Tan B.-Y."/>
            <person name="Wang Z."/>
            <person name="Feng S."/>
            <person name="Zhang L."/>
            <person name="Su X.-H."/>
            <person name="Brejova B."/>
            <person name="Vinar T."/>
            <person name="Xu M."/>
            <person name="Wang M.-X."/>
            <person name="Zhang S.-G."/>
            <person name="Huang M.-R."/>
            <person name="Wu R."/>
            <person name="Zhou Y."/>
        </authorList>
    </citation>
    <scope>NUCLEOTIDE SEQUENCE [LARGE SCALE GENOMIC DNA]</scope>
    <source>
        <strain evidence="4 5">MB_m1</strain>
    </source>
</reference>
<evidence type="ECO:0000313" key="5">
    <source>
        <dbReference type="Proteomes" id="UP000006753"/>
    </source>
</evidence>
<evidence type="ECO:0000256" key="2">
    <source>
        <dbReference type="SAM" id="MobiDB-lite"/>
    </source>
</evidence>
<organism evidence="4 5">
    <name type="scientific">Marssonina brunnea f. sp. multigermtubi (strain MB_m1)</name>
    <name type="common">Marssonina leaf spot fungus</name>
    <dbReference type="NCBI Taxonomy" id="1072389"/>
    <lineage>
        <taxon>Eukaryota</taxon>
        <taxon>Fungi</taxon>
        <taxon>Dikarya</taxon>
        <taxon>Ascomycota</taxon>
        <taxon>Pezizomycotina</taxon>
        <taxon>Leotiomycetes</taxon>
        <taxon>Helotiales</taxon>
        <taxon>Drepanopezizaceae</taxon>
        <taxon>Drepanopeziza</taxon>
    </lineage>
</organism>
<dbReference type="OrthoDB" id="10378668at2759"/>
<keyword evidence="1" id="KW-0862">Zinc</keyword>
<gene>
    <name evidence="4" type="ORF">MBM_07610</name>
</gene>
<dbReference type="GO" id="GO:0008270">
    <property type="term" value="F:zinc ion binding"/>
    <property type="evidence" value="ECO:0007669"/>
    <property type="project" value="UniProtKB-KW"/>
</dbReference>
<proteinExistence type="predicted"/>
<evidence type="ECO:0000313" key="4">
    <source>
        <dbReference type="EMBL" id="EKD14380.1"/>
    </source>
</evidence>
<dbReference type="PROSITE" id="PS00028">
    <property type="entry name" value="ZINC_FINGER_C2H2_1"/>
    <property type="match status" value="1"/>
</dbReference>
<dbReference type="EMBL" id="JH921446">
    <property type="protein sequence ID" value="EKD14380.1"/>
    <property type="molecule type" value="Genomic_DNA"/>
</dbReference>
<evidence type="ECO:0000259" key="3">
    <source>
        <dbReference type="PROSITE" id="PS50157"/>
    </source>
</evidence>
<dbReference type="AlphaFoldDB" id="K1WAR8"/>
<protein>
    <recommendedName>
        <fullName evidence="3">C2H2-type domain-containing protein</fullName>
    </recommendedName>
</protein>
<keyword evidence="1" id="KW-0479">Metal-binding</keyword>
<dbReference type="HOGENOM" id="CLU_816574_0_0_1"/>
<sequence length="340" mass="38339">MDEDTCSHCEKIFAGPHELRRHFEEQHNPMKRCPWCDFTEKRKERLFKHMKKCNVPRAEHRTSLGLCPWCNHTEPVKEDLFVHIARTPNHKRPYKQRSVLASMNLSPARSRKRISRSSRSSSGNSICLQDEDKVSSTLTPAGRDVSPAFSNLSLQQSLRGQETPTEAFQHITSHPESQAVSRAVSAGADPSLSPLMFSPFDSQDPCIQDTSWIQFFADSLDLYLATTSDAPRPEHIDNPVHLDSSLLANPAQAATGFPLAFGQRPQHPTDFYTLQSSYSESATELFNEDISVQITDGDSPLLFQYDPLPQLRDLNFDFLEDLVDLNLQASTEFGWAGYLG</sequence>
<name>K1WAR8_MARBU</name>
<keyword evidence="5" id="KW-1185">Reference proteome</keyword>
<keyword evidence="1" id="KW-0863">Zinc-finger</keyword>
<dbReference type="InParanoid" id="K1WAR8"/>
<dbReference type="PROSITE" id="PS50157">
    <property type="entry name" value="ZINC_FINGER_C2H2_2"/>
    <property type="match status" value="1"/>
</dbReference>
<accession>K1WAR8</accession>
<evidence type="ECO:0000256" key="1">
    <source>
        <dbReference type="PROSITE-ProRule" id="PRU00042"/>
    </source>
</evidence>
<dbReference type="InterPro" id="IPR013087">
    <property type="entry name" value="Znf_C2H2_type"/>
</dbReference>
<feature type="domain" description="C2H2-type" evidence="3">
    <location>
        <begin position="4"/>
        <end position="32"/>
    </location>
</feature>
<dbReference type="KEGG" id="mbe:MBM_07610"/>